<sequence length="23" mass="2804">MVALLVNRFTRYHWATFTDFPAF</sequence>
<accession>X8JSI0</accession>
<dbReference type="Proteomes" id="UP000030108">
    <property type="component" value="Unassembled WGS sequence"/>
</dbReference>
<dbReference type="AlphaFoldDB" id="X8JSI0"/>
<evidence type="ECO:0000313" key="1">
    <source>
        <dbReference type="EMBL" id="EUC66684.1"/>
    </source>
</evidence>
<dbReference type="EMBL" id="JATN01000308">
    <property type="protein sequence ID" value="EUC66684.1"/>
    <property type="molecule type" value="Genomic_DNA"/>
</dbReference>
<proteinExistence type="predicted"/>
<gene>
    <name evidence="1" type="ORF">RSOL_507760</name>
</gene>
<protein>
    <submittedName>
        <fullName evidence="1">Uncharacterized protein</fullName>
    </submittedName>
</protein>
<evidence type="ECO:0000313" key="2">
    <source>
        <dbReference type="Proteomes" id="UP000030108"/>
    </source>
</evidence>
<comment type="caution">
    <text evidence="1">The sequence shown here is derived from an EMBL/GenBank/DDBJ whole genome shotgun (WGS) entry which is preliminary data.</text>
</comment>
<reference evidence="2" key="1">
    <citation type="journal article" date="2014" name="Genome Announc.">
        <title>Draft genome sequence of the plant-pathogenic soil fungus Rhizoctonia solani anastomosis group 3 strain Rhs1AP.</title>
        <authorList>
            <person name="Cubeta M.A."/>
            <person name="Thomas E."/>
            <person name="Dean R.A."/>
            <person name="Jabaji S."/>
            <person name="Neate S.M."/>
            <person name="Tavantzis S."/>
            <person name="Toda T."/>
            <person name="Vilgalys R."/>
            <person name="Bharathan N."/>
            <person name="Fedorova-Abrams N."/>
            <person name="Pakala S.B."/>
            <person name="Pakala S.M."/>
            <person name="Zafar N."/>
            <person name="Joardar V."/>
            <person name="Losada L."/>
            <person name="Nierman W.C."/>
        </authorList>
    </citation>
    <scope>NUCLEOTIDE SEQUENCE [LARGE SCALE GENOMIC DNA]</scope>
    <source>
        <strain evidence="2">AG-3</strain>
    </source>
</reference>
<organism evidence="1 2">
    <name type="scientific">Rhizoctonia solani AG-3 Rhs1AP</name>
    <dbReference type="NCBI Taxonomy" id="1086054"/>
    <lineage>
        <taxon>Eukaryota</taxon>
        <taxon>Fungi</taxon>
        <taxon>Dikarya</taxon>
        <taxon>Basidiomycota</taxon>
        <taxon>Agaricomycotina</taxon>
        <taxon>Agaricomycetes</taxon>
        <taxon>Cantharellales</taxon>
        <taxon>Ceratobasidiaceae</taxon>
        <taxon>Rhizoctonia</taxon>
    </lineage>
</organism>
<name>X8JSI0_9AGAM</name>